<sequence length="259" mass="28544">MSTKYCKRPREFLLLFGDGDSTAGNPNGGSKKKGNGGKSALVMMDDDNEAEQTKMRSTAIQRMLERFTSEFGECACGIKDGCLIERLEHELLSFSNERVTQLDSALLHSQQLFVAAVNNIEAHDFPETDSVDDENIGIDEIAMPPSSAVETPTSLDQVNKKSHSSDGDIDIGDNLPVTTLLLDTSNTEQQTFSSFSSISNLSATEPVAVADADDDSSADVSCGMKKNEYVTVFWMMIQRHHEQHFLARRPGCNIFYNTR</sequence>
<name>A0A1X2I677_9FUNG</name>
<protein>
    <submittedName>
        <fullName evidence="2">Uncharacterized protein</fullName>
    </submittedName>
</protein>
<accession>A0A1X2I677</accession>
<evidence type="ECO:0000313" key="3">
    <source>
        <dbReference type="Proteomes" id="UP000193560"/>
    </source>
</evidence>
<feature type="region of interest" description="Disordered" evidence="1">
    <location>
        <begin position="17"/>
        <end position="39"/>
    </location>
</feature>
<dbReference type="EMBL" id="MCGE01000025">
    <property type="protein sequence ID" value="ORZ10234.1"/>
    <property type="molecule type" value="Genomic_DNA"/>
</dbReference>
<feature type="compositionally biased region" description="Polar residues" evidence="1">
    <location>
        <begin position="148"/>
        <end position="157"/>
    </location>
</feature>
<dbReference type="AlphaFoldDB" id="A0A1X2I677"/>
<keyword evidence="3" id="KW-1185">Reference proteome</keyword>
<gene>
    <name evidence="2" type="ORF">BCR42DRAFT_114730</name>
</gene>
<reference evidence="2 3" key="1">
    <citation type="submission" date="2016-07" db="EMBL/GenBank/DDBJ databases">
        <title>Pervasive Adenine N6-methylation of Active Genes in Fungi.</title>
        <authorList>
            <consortium name="DOE Joint Genome Institute"/>
            <person name="Mondo S.J."/>
            <person name="Dannebaum R.O."/>
            <person name="Kuo R.C."/>
            <person name="Labutti K."/>
            <person name="Haridas S."/>
            <person name="Kuo A."/>
            <person name="Salamov A."/>
            <person name="Ahrendt S.R."/>
            <person name="Lipzen A."/>
            <person name="Sullivan W."/>
            <person name="Andreopoulos W.B."/>
            <person name="Clum A."/>
            <person name="Lindquist E."/>
            <person name="Daum C."/>
            <person name="Ramamoorthy G.K."/>
            <person name="Gryganskyi A."/>
            <person name="Culley D."/>
            <person name="Magnuson J.K."/>
            <person name="James T.Y."/>
            <person name="O'Malley M.A."/>
            <person name="Stajich J.E."/>
            <person name="Spatafora J.W."/>
            <person name="Visel A."/>
            <person name="Grigoriev I.V."/>
        </authorList>
    </citation>
    <scope>NUCLEOTIDE SEQUENCE [LARGE SCALE GENOMIC DNA]</scope>
    <source>
        <strain evidence="2 3">NRRL 1336</strain>
    </source>
</reference>
<evidence type="ECO:0000256" key="1">
    <source>
        <dbReference type="SAM" id="MobiDB-lite"/>
    </source>
</evidence>
<proteinExistence type="predicted"/>
<comment type="caution">
    <text evidence="2">The sequence shown here is derived from an EMBL/GenBank/DDBJ whole genome shotgun (WGS) entry which is preliminary data.</text>
</comment>
<evidence type="ECO:0000313" key="2">
    <source>
        <dbReference type="EMBL" id="ORZ10234.1"/>
    </source>
</evidence>
<feature type="region of interest" description="Disordered" evidence="1">
    <location>
        <begin position="145"/>
        <end position="169"/>
    </location>
</feature>
<organism evidence="2 3">
    <name type="scientific">Absidia repens</name>
    <dbReference type="NCBI Taxonomy" id="90262"/>
    <lineage>
        <taxon>Eukaryota</taxon>
        <taxon>Fungi</taxon>
        <taxon>Fungi incertae sedis</taxon>
        <taxon>Mucoromycota</taxon>
        <taxon>Mucoromycotina</taxon>
        <taxon>Mucoromycetes</taxon>
        <taxon>Mucorales</taxon>
        <taxon>Cunninghamellaceae</taxon>
        <taxon>Absidia</taxon>
    </lineage>
</organism>
<dbReference type="Proteomes" id="UP000193560">
    <property type="component" value="Unassembled WGS sequence"/>
</dbReference>